<feature type="transmembrane region" description="Helical" evidence="1">
    <location>
        <begin position="134"/>
        <end position="153"/>
    </location>
</feature>
<keyword evidence="4" id="KW-1185">Reference proteome</keyword>
<dbReference type="Pfam" id="PF01478">
    <property type="entry name" value="Peptidase_A24"/>
    <property type="match status" value="1"/>
</dbReference>
<sequence length="154" mass="15738">MAAAASGVLYAVFAATSMWVTVTDLRTRRIPNRVIAIAAAAIVGCGAVSAFAAADARRWVWAAVAAAIYGGAAFALWLAVPNGAVGGGDVKLAPLIGFATGWSGIDAAFGWAPIGIAAAALAAVAWARFRRRDVLAFGPVLLAGAWIAILITWW</sequence>
<evidence type="ECO:0000256" key="1">
    <source>
        <dbReference type="SAM" id="Phobius"/>
    </source>
</evidence>
<dbReference type="Gene3D" id="1.20.120.1220">
    <property type="match status" value="1"/>
</dbReference>
<protein>
    <submittedName>
        <fullName evidence="3">Prepilin peptidase</fullName>
    </submittedName>
</protein>
<dbReference type="RefSeq" id="WP_208239405.1">
    <property type="nucleotide sequence ID" value="NZ_BAAAQU010000002.1"/>
</dbReference>
<proteinExistence type="predicted"/>
<reference evidence="3" key="1">
    <citation type="submission" date="2021-03" db="EMBL/GenBank/DDBJ databases">
        <title>Leucobacter chromiisoli sp. nov., isolated from chromium-containing soil of chemical plant.</title>
        <authorList>
            <person name="Xu Z."/>
        </authorList>
    </citation>
    <scope>NUCLEOTIDE SEQUENCE</scope>
    <source>
        <strain evidence="3">K 70/01</strain>
    </source>
</reference>
<keyword evidence="1" id="KW-1133">Transmembrane helix</keyword>
<evidence type="ECO:0000313" key="3">
    <source>
        <dbReference type="EMBL" id="MBO2990434.1"/>
    </source>
</evidence>
<dbReference type="EMBL" id="JAGFBF010000005">
    <property type="protein sequence ID" value="MBO2990434.1"/>
    <property type="molecule type" value="Genomic_DNA"/>
</dbReference>
<evidence type="ECO:0000259" key="2">
    <source>
        <dbReference type="Pfam" id="PF01478"/>
    </source>
</evidence>
<dbReference type="InterPro" id="IPR000045">
    <property type="entry name" value="Prepilin_IV_endopep_pep"/>
</dbReference>
<comment type="caution">
    <text evidence="3">The sequence shown here is derived from an EMBL/GenBank/DDBJ whole genome shotgun (WGS) entry which is preliminary data.</text>
</comment>
<evidence type="ECO:0000313" key="4">
    <source>
        <dbReference type="Proteomes" id="UP000668403"/>
    </source>
</evidence>
<feature type="transmembrane region" description="Helical" evidence="1">
    <location>
        <begin position="59"/>
        <end position="80"/>
    </location>
</feature>
<feature type="transmembrane region" description="Helical" evidence="1">
    <location>
        <begin position="30"/>
        <end position="52"/>
    </location>
</feature>
<dbReference type="AlphaFoldDB" id="A0A939TNP6"/>
<keyword evidence="1" id="KW-0472">Membrane</keyword>
<organism evidence="3 4">
    <name type="scientific">Leucobacter tardus</name>
    <dbReference type="NCBI Taxonomy" id="501483"/>
    <lineage>
        <taxon>Bacteria</taxon>
        <taxon>Bacillati</taxon>
        <taxon>Actinomycetota</taxon>
        <taxon>Actinomycetes</taxon>
        <taxon>Micrococcales</taxon>
        <taxon>Microbacteriaceae</taxon>
        <taxon>Leucobacter</taxon>
    </lineage>
</organism>
<dbReference type="GO" id="GO:0016020">
    <property type="term" value="C:membrane"/>
    <property type="evidence" value="ECO:0007669"/>
    <property type="project" value="InterPro"/>
</dbReference>
<keyword evidence="1" id="KW-0812">Transmembrane</keyword>
<gene>
    <name evidence="3" type="ORF">J4H85_10565</name>
</gene>
<name>A0A939TNP6_9MICO</name>
<dbReference type="Proteomes" id="UP000668403">
    <property type="component" value="Unassembled WGS sequence"/>
</dbReference>
<accession>A0A939TNP6</accession>
<feature type="domain" description="Prepilin type IV endopeptidase peptidase" evidence="2">
    <location>
        <begin position="12"/>
        <end position="124"/>
    </location>
</feature>
<dbReference type="GO" id="GO:0004190">
    <property type="term" value="F:aspartic-type endopeptidase activity"/>
    <property type="evidence" value="ECO:0007669"/>
    <property type="project" value="InterPro"/>
</dbReference>
<feature type="transmembrane region" description="Helical" evidence="1">
    <location>
        <begin position="108"/>
        <end position="127"/>
    </location>
</feature>